<name>A0A9D1NJ04_9BACT</name>
<dbReference type="InterPro" id="IPR038476">
    <property type="entry name" value="UvrC_RNase_H_dom_sf"/>
</dbReference>
<dbReference type="EMBL" id="DVOG01000068">
    <property type="protein sequence ID" value="HIV04019.1"/>
    <property type="molecule type" value="Genomic_DNA"/>
</dbReference>
<dbReference type="InterPro" id="IPR001162">
    <property type="entry name" value="UvrC_RNase_H_dom"/>
</dbReference>
<dbReference type="GO" id="GO:0006281">
    <property type="term" value="P:DNA repair"/>
    <property type="evidence" value="ECO:0007669"/>
    <property type="project" value="InterPro"/>
</dbReference>
<protein>
    <submittedName>
        <fullName evidence="2">Excinuclease ABC subunit UvrC</fullName>
    </submittedName>
</protein>
<evidence type="ECO:0000259" key="1">
    <source>
        <dbReference type="PROSITE" id="PS50165"/>
    </source>
</evidence>
<dbReference type="Pfam" id="PF14520">
    <property type="entry name" value="HHH_5"/>
    <property type="match status" value="1"/>
</dbReference>
<reference evidence="2" key="1">
    <citation type="submission" date="2020-10" db="EMBL/GenBank/DDBJ databases">
        <authorList>
            <person name="Gilroy R."/>
        </authorList>
    </citation>
    <scope>NUCLEOTIDE SEQUENCE</scope>
    <source>
        <strain evidence="2">10669</strain>
    </source>
</reference>
<dbReference type="InterPro" id="IPR010994">
    <property type="entry name" value="RuvA_2-like"/>
</dbReference>
<dbReference type="SUPFAM" id="SSF47781">
    <property type="entry name" value="RuvA domain 2-like"/>
    <property type="match status" value="1"/>
</dbReference>
<organism evidence="2 3">
    <name type="scientific">Candidatus Spyradosoma merdigallinarum</name>
    <dbReference type="NCBI Taxonomy" id="2840950"/>
    <lineage>
        <taxon>Bacteria</taxon>
        <taxon>Pseudomonadati</taxon>
        <taxon>Verrucomicrobiota</taxon>
        <taxon>Opitutia</taxon>
        <taxon>Opitutia incertae sedis</taxon>
        <taxon>Candidatus Spyradosoma</taxon>
    </lineage>
</organism>
<reference evidence="2" key="2">
    <citation type="journal article" date="2021" name="PeerJ">
        <title>Extensive microbial diversity within the chicken gut microbiome revealed by metagenomics and culture.</title>
        <authorList>
            <person name="Gilroy R."/>
            <person name="Ravi A."/>
            <person name="Getino M."/>
            <person name="Pursley I."/>
            <person name="Horton D.L."/>
            <person name="Alikhan N.F."/>
            <person name="Baker D."/>
            <person name="Gharbi K."/>
            <person name="Hall N."/>
            <person name="Watson M."/>
            <person name="Adriaenssens E.M."/>
            <person name="Foster-Nyarko E."/>
            <person name="Jarju S."/>
            <person name="Secka A."/>
            <person name="Antonio M."/>
            <person name="Oren A."/>
            <person name="Chaudhuri R.R."/>
            <person name="La Ragione R."/>
            <person name="Hildebrand F."/>
            <person name="Pallen M.J."/>
        </authorList>
    </citation>
    <scope>NUCLEOTIDE SEQUENCE</scope>
    <source>
        <strain evidence="2">10669</strain>
    </source>
</reference>
<dbReference type="PANTHER" id="PTHR30562:SF1">
    <property type="entry name" value="UVRABC SYSTEM PROTEIN C"/>
    <property type="match status" value="1"/>
</dbReference>
<dbReference type="PANTHER" id="PTHR30562">
    <property type="entry name" value="UVRC/OXIDOREDUCTASE"/>
    <property type="match status" value="1"/>
</dbReference>
<dbReference type="SMART" id="SM00278">
    <property type="entry name" value="HhH1"/>
    <property type="match status" value="2"/>
</dbReference>
<feature type="domain" description="UvrC family homology region profile" evidence="1">
    <location>
        <begin position="12"/>
        <end position="110"/>
    </location>
</feature>
<dbReference type="GO" id="GO:0009380">
    <property type="term" value="C:excinuclease repair complex"/>
    <property type="evidence" value="ECO:0007669"/>
    <property type="project" value="TreeGrafter"/>
</dbReference>
<evidence type="ECO:0000313" key="2">
    <source>
        <dbReference type="EMBL" id="HIV04019.1"/>
    </source>
</evidence>
<evidence type="ECO:0000313" key="3">
    <source>
        <dbReference type="Proteomes" id="UP000886812"/>
    </source>
</evidence>
<dbReference type="InterPro" id="IPR050066">
    <property type="entry name" value="UvrABC_protein_C"/>
</dbReference>
<accession>A0A9D1NJ04</accession>
<dbReference type="InterPro" id="IPR003583">
    <property type="entry name" value="Hlx-hairpin-Hlx_DNA-bd_motif"/>
</dbReference>
<proteinExistence type="predicted"/>
<dbReference type="Proteomes" id="UP000886812">
    <property type="component" value="Unassembled WGS sequence"/>
</dbReference>
<feature type="non-terminal residue" evidence="2">
    <location>
        <position position="1"/>
    </location>
</feature>
<sequence length="232" mass="26263">DPTTPQDAVRLLGEILALEKPPRTMECFDISHISGTFVVSSCVRFRDGVPDKSEYRRFRIKGYVGNDDFRSMRETIFRRYSRLHRENRPMPDLIVIDGGIGQVHSALEAFAEIGIAPPAMVGMAKREESVIFHDGRAPLNMPDDSPALRLVQRLRDEAHRFANSYNADLRSKKIRESVLDEMPGLGERRKNALLARFRTIPRLKAATPEELRSVEGVGEKFAEELAAFLKTV</sequence>
<comment type="caution">
    <text evidence="2">The sequence shown here is derived from an EMBL/GenBank/DDBJ whole genome shotgun (WGS) entry which is preliminary data.</text>
</comment>
<gene>
    <name evidence="2" type="ORF">IAC75_02575</name>
</gene>
<dbReference type="Pfam" id="PF08459">
    <property type="entry name" value="UvrC_RNaseH_dom"/>
    <property type="match status" value="1"/>
</dbReference>
<dbReference type="GO" id="GO:0009381">
    <property type="term" value="F:excinuclease ABC activity"/>
    <property type="evidence" value="ECO:0007669"/>
    <property type="project" value="InterPro"/>
</dbReference>
<dbReference type="AlphaFoldDB" id="A0A9D1NJ04"/>
<dbReference type="GO" id="GO:0003677">
    <property type="term" value="F:DNA binding"/>
    <property type="evidence" value="ECO:0007669"/>
    <property type="project" value="InterPro"/>
</dbReference>
<dbReference type="Gene3D" id="1.10.150.20">
    <property type="entry name" value="5' to 3' exonuclease, C-terminal subdomain"/>
    <property type="match status" value="1"/>
</dbReference>
<dbReference type="Gene3D" id="3.30.420.340">
    <property type="entry name" value="UvrC, RNAse H endonuclease domain"/>
    <property type="match status" value="1"/>
</dbReference>
<dbReference type="PROSITE" id="PS50165">
    <property type="entry name" value="UVRC"/>
    <property type="match status" value="1"/>
</dbReference>